<dbReference type="InterPro" id="IPR036680">
    <property type="entry name" value="SPOR-like_sf"/>
</dbReference>
<feature type="region of interest" description="Disordered" evidence="1">
    <location>
        <begin position="69"/>
        <end position="132"/>
    </location>
</feature>
<evidence type="ECO:0000256" key="2">
    <source>
        <dbReference type="SAM" id="Phobius"/>
    </source>
</evidence>
<evidence type="ECO:0000256" key="1">
    <source>
        <dbReference type="SAM" id="MobiDB-lite"/>
    </source>
</evidence>
<dbReference type="PANTHER" id="PTHR38687">
    <property type="entry name" value="CELL DIVISION PROTEIN DEDD-RELATED"/>
    <property type="match status" value="1"/>
</dbReference>
<feature type="transmembrane region" description="Helical" evidence="2">
    <location>
        <begin position="9"/>
        <end position="27"/>
    </location>
</feature>
<dbReference type="GO" id="GO:0051301">
    <property type="term" value="P:cell division"/>
    <property type="evidence" value="ECO:0007669"/>
    <property type="project" value="UniProtKB-KW"/>
</dbReference>
<evidence type="ECO:0000259" key="3">
    <source>
        <dbReference type="PROSITE" id="PS51724"/>
    </source>
</evidence>
<dbReference type="Gene3D" id="3.30.70.1070">
    <property type="entry name" value="Sporulation related repeat"/>
    <property type="match status" value="1"/>
</dbReference>
<keyword evidence="2" id="KW-0812">Transmembrane</keyword>
<dbReference type="NCBIfam" id="NF008641">
    <property type="entry name" value="PRK11633.1"/>
    <property type="match status" value="1"/>
</dbReference>
<proteinExistence type="predicted"/>
<feature type="compositionally biased region" description="Polar residues" evidence="1">
    <location>
        <begin position="110"/>
        <end position="125"/>
    </location>
</feature>
<keyword evidence="4" id="KW-0131">Cell cycle</keyword>
<protein>
    <submittedName>
        <fullName evidence="4">Cell division protein DedD</fullName>
    </submittedName>
</protein>
<gene>
    <name evidence="4" type="primary">dedD</name>
    <name evidence="4" type="ORF">G3R48_02785</name>
</gene>
<dbReference type="SUPFAM" id="SSF110997">
    <property type="entry name" value="Sporulation related repeat"/>
    <property type="match status" value="1"/>
</dbReference>
<reference evidence="4 5" key="1">
    <citation type="submission" date="2020-02" db="EMBL/GenBank/DDBJ databases">
        <title>Shewanella WXL01 sp. nov., a marine bacterium isolated from green algae in Luhuitou Fringing Reef (Northern South China Sea).</title>
        <authorList>
            <person name="Wang X."/>
        </authorList>
    </citation>
    <scope>NUCLEOTIDE SEQUENCE [LARGE SCALE GENOMIC DNA]</scope>
    <source>
        <strain evidence="4 5">MCCC 1A01895</strain>
    </source>
</reference>
<feature type="compositionally biased region" description="Polar residues" evidence="1">
    <location>
        <begin position="75"/>
        <end position="100"/>
    </location>
</feature>
<dbReference type="Pfam" id="PF05036">
    <property type="entry name" value="SPOR"/>
    <property type="match status" value="1"/>
</dbReference>
<dbReference type="InterPro" id="IPR007730">
    <property type="entry name" value="SPOR-like_dom"/>
</dbReference>
<dbReference type="PANTHER" id="PTHR38687:SF1">
    <property type="entry name" value="CELL DIVISION PROTEIN DEDD"/>
    <property type="match status" value="1"/>
</dbReference>
<sequence>MDRQFQNRLVGTIVLVALGVIILPDLLDGKKNHVVEEFTDIPLRPMSVASEGNEQPESFEVIDIAKGQDLGTEPTEPTESAANVQSKSRLTETQAHNTTVVAAKPRDTKSTQAKPAKQQTVHTATSSSPKVQQKVSSVKTGYTLQLGGFKNAQNVSALIAQLRLSGYTAYTVPATPVDGNITRVFVGPDTNQNKLKQARDPIRKLTGLSGKVIPFNPAG</sequence>
<dbReference type="PROSITE" id="PS51724">
    <property type="entry name" value="SPOR"/>
    <property type="match status" value="1"/>
</dbReference>
<keyword evidence="2" id="KW-1133">Transmembrane helix</keyword>
<evidence type="ECO:0000313" key="4">
    <source>
        <dbReference type="EMBL" id="MBR9726919.1"/>
    </source>
</evidence>
<name>A0ABS5HYS1_9GAMM</name>
<organism evidence="4 5">
    <name type="scientific">Shewanella intestini</name>
    <dbReference type="NCBI Taxonomy" id="2017544"/>
    <lineage>
        <taxon>Bacteria</taxon>
        <taxon>Pseudomonadati</taxon>
        <taxon>Pseudomonadota</taxon>
        <taxon>Gammaproteobacteria</taxon>
        <taxon>Alteromonadales</taxon>
        <taxon>Shewanellaceae</taxon>
        <taxon>Shewanella</taxon>
    </lineage>
</organism>
<dbReference type="EMBL" id="JAAIKR010000001">
    <property type="protein sequence ID" value="MBR9726919.1"/>
    <property type="molecule type" value="Genomic_DNA"/>
</dbReference>
<dbReference type="RefSeq" id="WP_153660529.1">
    <property type="nucleotide sequence ID" value="NZ_JAAIKR010000001.1"/>
</dbReference>
<dbReference type="InterPro" id="IPR052521">
    <property type="entry name" value="Cell_div_SPOR-domain"/>
</dbReference>
<accession>A0ABS5HYS1</accession>
<keyword evidence="4" id="KW-0132">Cell division</keyword>
<feature type="domain" description="SPOR" evidence="3">
    <location>
        <begin position="136"/>
        <end position="215"/>
    </location>
</feature>
<keyword evidence="2" id="KW-0472">Membrane</keyword>
<keyword evidence="5" id="KW-1185">Reference proteome</keyword>
<comment type="caution">
    <text evidence="4">The sequence shown here is derived from an EMBL/GenBank/DDBJ whole genome shotgun (WGS) entry which is preliminary data.</text>
</comment>
<dbReference type="Proteomes" id="UP000811844">
    <property type="component" value="Unassembled WGS sequence"/>
</dbReference>
<evidence type="ECO:0000313" key="5">
    <source>
        <dbReference type="Proteomes" id="UP000811844"/>
    </source>
</evidence>